<dbReference type="Pfam" id="PF00293">
    <property type="entry name" value="NUDIX"/>
    <property type="match status" value="1"/>
</dbReference>
<dbReference type="PROSITE" id="PS00893">
    <property type="entry name" value="NUDIX_BOX"/>
    <property type="match status" value="1"/>
</dbReference>
<dbReference type="EC" id="3.6.1.55" evidence="4"/>
<proteinExistence type="predicted"/>
<organism evidence="4 5">
    <name type="scientific">Bacillus sonorensis</name>
    <dbReference type="NCBI Taxonomy" id="119858"/>
    <lineage>
        <taxon>Bacteria</taxon>
        <taxon>Bacillati</taxon>
        <taxon>Bacillota</taxon>
        <taxon>Bacilli</taxon>
        <taxon>Bacillales</taxon>
        <taxon>Bacillaceae</taxon>
        <taxon>Bacillus</taxon>
    </lineage>
</organism>
<protein>
    <submittedName>
        <fullName evidence="4">8-oxo-dGTP diphosphatase</fullName>
        <ecNumber evidence="4">3.6.1.55</ecNumber>
    </submittedName>
</protein>
<dbReference type="Gene3D" id="3.90.79.10">
    <property type="entry name" value="Nucleoside Triphosphate Pyrophosphohydrolase"/>
    <property type="match status" value="1"/>
</dbReference>
<evidence type="ECO:0000313" key="5">
    <source>
        <dbReference type="Proteomes" id="UP000196877"/>
    </source>
</evidence>
<accession>A0ABM6LMJ6</accession>
<evidence type="ECO:0000259" key="3">
    <source>
        <dbReference type="PROSITE" id="PS51462"/>
    </source>
</evidence>
<dbReference type="SUPFAM" id="SSF55811">
    <property type="entry name" value="Nudix"/>
    <property type="match status" value="1"/>
</dbReference>
<feature type="domain" description="Nudix hydrolase" evidence="3">
    <location>
        <begin position="14"/>
        <end position="144"/>
    </location>
</feature>
<dbReference type="GO" id="GO:0035539">
    <property type="term" value="F:8-oxo-7,8-dihydrodeoxyguanosine triphosphate pyrophosphatase activity"/>
    <property type="evidence" value="ECO:0007669"/>
    <property type="project" value="UniProtKB-EC"/>
</dbReference>
<keyword evidence="5" id="KW-1185">Reference proteome</keyword>
<evidence type="ECO:0000313" key="4">
    <source>
        <dbReference type="EMBL" id="ASB90594.1"/>
    </source>
</evidence>
<evidence type="ECO:0000256" key="2">
    <source>
        <dbReference type="ARBA" id="ARBA00022801"/>
    </source>
</evidence>
<dbReference type="Proteomes" id="UP000196877">
    <property type="component" value="Chromosome"/>
</dbReference>
<dbReference type="EMBL" id="CP021920">
    <property type="protein sequence ID" value="ASB90594.1"/>
    <property type="molecule type" value="Genomic_DNA"/>
</dbReference>
<dbReference type="InterPro" id="IPR015797">
    <property type="entry name" value="NUDIX_hydrolase-like_dom_sf"/>
</dbReference>
<dbReference type="InterPro" id="IPR000086">
    <property type="entry name" value="NUDIX_hydrolase_dom"/>
</dbReference>
<sequence length="145" mass="16583">MTTFGVKEEGIEYIWKPAVYGLIFNDQKIAVVQTKDGKLFLPGGGIEHGETHEACLKREAREEIGMDITIGKFAGCARRYFFSPNEDRYILSEGYFYLCEIGKQVGRPTEEDHELKWIGTRRAIADLFHEHQSWAVHEASTLLQT</sequence>
<dbReference type="PROSITE" id="PS51462">
    <property type="entry name" value="NUDIX"/>
    <property type="match status" value="1"/>
</dbReference>
<gene>
    <name evidence="4" type="ORF">S101395_04092</name>
</gene>
<evidence type="ECO:0000256" key="1">
    <source>
        <dbReference type="ARBA" id="ARBA00001946"/>
    </source>
</evidence>
<dbReference type="CDD" id="cd04684">
    <property type="entry name" value="NUDIX_Hydrolase"/>
    <property type="match status" value="1"/>
</dbReference>
<dbReference type="RefSeq" id="WP_006638909.1">
    <property type="nucleotide sequence ID" value="NZ_BORD01000001.1"/>
</dbReference>
<keyword evidence="2 4" id="KW-0378">Hydrolase</keyword>
<name>A0ABM6LMJ6_9BACI</name>
<dbReference type="PANTHER" id="PTHR43046">
    <property type="entry name" value="GDP-MANNOSE MANNOSYL HYDROLASE"/>
    <property type="match status" value="1"/>
</dbReference>
<dbReference type="PANTHER" id="PTHR43046:SF14">
    <property type="entry name" value="MUTT_NUDIX FAMILY PROTEIN"/>
    <property type="match status" value="1"/>
</dbReference>
<comment type="cofactor">
    <cofactor evidence="1">
        <name>Mg(2+)</name>
        <dbReference type="ChEBI" id="CHEBI:18420"/>
    </cofactor>
</comment>
<reference evidence="4 5" key="1">
    <citation type="submission" date="2017-06" db="EMBL/GenBank/DDBJ databases">
        <title>Genome sequence of Bacillus sonorensis strain SRCM101395.</title>
        <authorList>
            <person name="Cho S.H."/>
        </authorList>
    </citation>
    <scope>NUCLEOTIDE SEQUENCE [LARGE SCALE GENOMIC DNA]</scope>
    <source>
        <strain evidence="4 5">SRCM101395</strain>
    </source>
</reference>
<dbReference type="InterPro" id="IPR020084">
    <property type="entry name" value="NUDIX_hydrolase_CS"/>
</dbReference>